<organism evidence="1">
    <name type="scientific">Podoviridae sp. ctlpi2</name>
    <dbReference type="NCBI Taxonomy" id="2826574"/>
    <lineage>
        <taxon>Viruses</taxon>
        <taxon>Duplodnaviria</taxon>
        <taxon>Heunggongvirae</taxon>
        <taxon>Uroviricota</taxon>
        <taxon>Caudoviricetes</taxon>
    </lineage>
</organism>
<reference evidence="1" key="1">
    <citation type="journal article" date="2021" name="Proc. Natl. Acad. Sci. U.S.A.">
        <title>A Catalog of Tens of Thousands of Viruses from Human Metagenomes Reveals Hidden Associations with Chronic Diseases.</title>
        <authorList>
            <person name="Tisza M.J."/>
            <person name="Buck C.B."/>
        </authorList>
    </citation>
    <scope>NUCLEOTIDE SEQUENCE</scope>
    <source>
        <strain evidence="1">Ctlpi2</strain>
    </source>
</reference>
<dbReference type="EMBL" id="BK014928">
    <property type="protein sequence ID" value="DAD83175.1"/>
    <property type="molecule type" value="Genomic_DNA"/>
</dbReference>
<proteinExistence type="predicted"/>
<evidence type="ECO:0000313" key="1">
    <source>
        <dbReference type="EMBL" id="DAD83175.1"/>
    </source>
</evidence>
<sequence>MSTTKKQGTDPSGQDKVLTFHPMPFIQGRYVLVLNDGELDEVCREYEILPRHFDVMEGWGQHVYLSHKDKGLLSVVRMDVAGMDALDKEKGSTDLPGRLAVLVHECMHVVQRWQEFVGESEPGKEFQAYFLEEVFRNLATDYLARS</sequence>
<name>A0A8S5MMA0_9CAUD</name>
<protein>
    <submittedName>
        <fullName evidence="1">Uncharacterized protein</fullName>
    </submittedName>
</protein>
<accession>A0A8S5MMA0</accession>